<dbReference type="InterPro" id="IPR009057">
    <property type="entry name" value="Homeodomain-like_sf"/>
</dbReference>
<evidence type="ECO:0000256" key="2">
    <source>
        <dbReference type="ARBA" id="ARBA00023125"/>
    </source>
</evidence>
<gene>
    <name evidence="4" type="ORF">GMD52_02005</name>
</gene>
<reference evidence="4 5" key="1">
    <citation type="journal article" date="2019" name="Nat. Med.">
        <title>A library of human gut bacterial isolates paired with longitudinal multiomics data enables mechanistic microbiome research.</title>
        <authorList>
            <person name="Poyet M."/>
            <person name="Groussin M."/>
            <person name="Gibbons S.M."/>
            <person name="Avila-Pacheco J."/>
            <person name="Jiang X."/>
            <person name="Kearney S.M."/>
            <person name="Perrotta A.R."/>
            <person name="Berdy B."/>
            <person name="Zhao S."/>
            <person name="Lieberman T.D."/>
            <person name="Swanson P.K."/>
            <person name="Smith M."/>
            <person name="Roesemann S."/>
            <person name="Alexander J.E."/>
            <person name="Rich S.A."/>
            <person name="Livny J."/>
            <person name="Vlamakis H."/>
            <person name="Clish C."/>
            <person name="Bullock K."/>
            <person name="Deik A."/>
            <person name="Scott J."/>
            <person name="Pierce K.A."/>
            <person name="Xavier R.J."/>
            <person name="Alm E.J."/>
        </authorList>
    </citation>
    <scope>NUCLEOTIDE SEQUENCE [LARGE SCALE GENOMIC DNA]</scope>
    <source>
        <strain evidence="4 5">BIOML-A7</strain>
    </source>
</reference>
<evidence type="ECO:0000313" key="4">
    <source>
        <dbReference type="EMBL" id="MTS50317.1"/>
    </source>
</evidence>
<comment type="caution">
    <text evidence="4">The sequence shown here is derived from an EMBL/GenBank/DDBJ whole genome shotgun (WGS) entry which is preliminary data.</text>
</comment>
<dbReference type="Gene3D" id="3.20.80.10">
    <property type="entry name" value="Regulatory factor, effector binding domain"/>
    <property type="match status" value="1"/>
</dbReference>
<dbReference type="InterPro" id="IPR029442">
    <property type="entry name" value="GyrI-like"/>
</dbReference>
<dbReference type="Gene3D" id="1.10.10.60">
    <property type="entry name" value="Homeodomain-like"/>
    <property type="match status" value="2"/>
</dbReference>
<keyword evidence="3" id="KW-0804">Transcription</keyword>
<dbReference type="PROSITE" id="PS00041">
    <property type="entry name" value="HTH_ARAC_FAMILY_1"/>
    <property type="match status" value="1"/>
</dbReference>
<dbReference type="SMART" id="SM00342">
    <property type="entry name" value="HTH_ARAC"/>
    <property type="match status" value="1"/>
</dbReference>
<dbReference type="AlphaFoldDB" id="A0A6I3Q3C7"/>
<keyword evidence="1" id="KW-0805">Transcription regulation</keyword>
<dbReference type="SMART" id="SM00871">
    <property type="entry name" value="AraC_E_bind"/>
    <property type="match status" value="1"/>
</dbReference>
<dbReference type="InterPro" id="IPR011256">
    <property type="entry name" value="Reg_factor_effector_dom_sf"/>
</dbReference>
<dbReference type="PANTHER" id="PTHR47504:SF5">
    <property type="entry name" value="RIGHT ORIGIN-BINDING PROTEIN"/>
    <property type="match status" value="1"/>
</dbReference>
<dbReference type="InterPro" id="IPR018062">
    <property type="entry name" value="HTH_AraC-typ_CS"/>
</dbReference>
<dbReference type="InterPro" id="IPR050959">
    <property type="entry name" value="MarA-like"/>
</dbReference>
<dbReference type="InterPro" id="IPR010499">
    <property type="entry name" value="AraC_E-bd"/>
</dbReference>
<protein>
    <submittedName>
        <fullName evidence="4">Helix-turn-helix domain-containing protein</fullName>
    </submittedName>
</protein>
<dbReference type="Pfam" id="PF12833">
    <property type="entry name" value="HTH_18"/>
    <property type="match status" value="1"/>
</dbReference>
<dbReference type="EMBL" id="WMZR01000002">
    <property type="protein sequence ID" value="MTS50317.1"/>
    <property type="molecule type" value="Genomic_DNA"/>
</dbReference>
<dbReference type="Pfam" id="PF06445">
    <property type="entry name" value="GyrI-like"/>
    <property type="match status" value="1"/>
</dbReference>
<dbReference type="Proteomes" id="UP000449193">
    <property type="component" value="Unassembled WGS sequence"/>
</dbReference>
<dbReference type="PANTHER" id="PTHR47504">
    <property type="entry name" value="RIGHT ORIGIN-BINDING PROTEIN"/>
    <property type="match status" value="1"/>
</dbReference>
<dbReference type="InterPro" id="IPR018060">
    <property type="entry name" value="HTH_AraC"/>
</dbReference>
<evidence type="ECO:0000256" key="3">
    <source>
        <dbReference type="ARBA" id="ARBA00023163"/>
    </source>
</evidence>
<organism evidence="4 5">
    <name type="scientific">Ruthenibacterium lactatiformans</name>
    <dbReference type="NCBI Taxonomy" id="1550024"/>
    <lineage>
        <taxon>Bacteria</taxon>
        <taxon>Bacillati</taxon>
        <taxon>Bacillota</taxon>
        <taxon>Clostridia</taxon>
        <taxon>Eubacteriales</taxon>
        <taxon>Oscillospiraceae</taxon>
        <taxon>Ruthenibacterium</taxon>
    </lineage>
</organism>
<dbReference type="SUPFAM" id="SSF46689">
    <property type="entry name" value="Homeodomain-like"/>
    <property type="match status" value="2"/>
</dbReference>
<keyword evidence="2" id="KW-0238">DNA-binding</keyword>
<dbReference type="RefSeq" id="WP_123157899.1">
    <property type="nucleotide sequence ID" value="NZ_CAOJUJ010000012.1"/>
</dbReference>
<accession>A0A6I3Q3C7</accession>
<sequence>MEWLDRMNDALGYLEANLAGTADMEHAARLACCSVYHFGRMFSYIAGVPLSEYLRRRRMTLAAFDLQNGGRVLDVALRYGYESPTAFNRAFQSVHGVSPSAAQRDGAPLKAYPRISFKITVKGEAEMDYRIIKQEAFRIVGVREPLLPDFEDSFRRVPEFWGEAAASGTIPRLCLLMDAAPKGILGVSTCMPDAENYYYIAVASTRPAPEGMHEYVVPACTWAVFPGRGSMPAAMQELQKRVVSEWLPGSGYEWGQAPDLEVYLDDGLSGESSFEVWLPVAKR</sequence>
<dbReference type="GO" id="GO:0043565">
    <property type="term" value="F:sequence-specific DNA binding"/>
    <property type="evidence" value="ECO:0007669"/>
    <property type="project" value="InterPro"/>
</dbReference>
<proteinExistence type="predicted"/>
<dbReference type="SUPFAM" id="SSF55136">
    <property type="entry name" value="Probable bacterial effector-binding domain"/>
    <property type="match status" value="1"/>
</dbReference>
<evidence type="ECO:0000313" key="5">
    <source>
        <dbReference type="Proteomes" id="UP000449193"/>
    </source>
</evidence>
<name>A0A6I3Q3C7_9FIRM</name>
<dbReference type="PROSITE" id="PS01124">
    <property type="entry name" value="HTH_ARAC_FAMILY_2"/>
    <property type="match status" value="1"/>
</dbReference>
<dbReference type="GO" id="GO:0003700">
    <property type="term" value="F:DNA-binding transcription factor activity"/>
    <property type="evidence" value="ECO:0007669"/>
    <property type="project" value="InterPro"/>
</dbReference>
<evidence type="ECO:0000256" key="1">
    <source>
        <dbReference type="ARBA" id="ARBA00023015"/>
    </source>
</evidence>